<feature type="signal peptide" evidence="1">
    <location>
        <begin position="1"/>
        <end position="20"/>
    </location>
</feature>
<evidence type="ECO:0000256" key="1">
    <source>
        <dbReference type="SAM" id="SignalP"/>
    </source>
</evidence>
<organism evidence="2 3">
    <name type="scientific">Pedobacter xixiisoli</name>
    <dbReference type="NCBI Taxonomy" id="1476464"/>
    <lineage>
        <taxon>Bacteria</taxon>
        <taxon>Pseudomonadati</taxon>
        <taxon>Bacteroidota</taxon>
        <taxon>Sphingobacteriia</taxon>
        <taxon>Sphingobacteriales</taxon>
        <taxon>Sphingobacteriaceae</taxon>
        <taxon>Pedobacter</taxon>
    </lineage>
</organism>
<dbReference type="AlphaFoldDB" id="A0A286AA32"/>
<dbReference type="RefSeq" id="WP_097132981.1">
    <property type="nucleotide sequence ID" value="NZ_OCMT01000003.1"/>
</dbReference>
<accession>A0A286AA32</accession>
<reference evidence="3" key="1">
    <citation type="submission" date="2017-09" db="EMBL/GenBank/DDBJ databases">
        <authorList>
            <person name="Varghese N."/>
            <person name="Submissions S."/>
        </authorList>
    </citation>
    <scope>NUCLEOTIDE SEQUENCE [LARGE SCALE GENOMIC DNA]</scope>
    <source>
        <strain evidence="3">CGMCC 1.12803</strain>
    </source>
</reference>
<protein>
    <submittedName>
        <fullName evidence="2">Uncharacterized protein</fullName>
    </submittedName>
</protein>
<dbReference type="OrthoDB" id="883791at2"/>
<dbReference type="Proteomes" id="UP000219281">
    <property type="component" value="Unassembled WGS sequence"/>
</dbReference>
<gene>
    <name evidence="2" type="ORF">SAMN06297358_3177</name>
</gene>
<sequence length="203" mass="23111">MRIKKAILFVLALVANFAFAQDVVKMTSNYGSENSEIQDLLDFENIYMERLNFKSEKLKGKFYVIGIEEFKSGKLVNTAVLFNGTETDYFKIGTDEESLKFFFKLSNGQLKTYIRGKKFGSKKSYFKLTGDADKYALKDFFGSKQELSLVLDQKNAVFALITPTIHADGSGSYCEVAQSDIMPEKLGEHFKIPHYFLVTITFK</sequence>
<name>A0A286AA32_9SPHI</name>
<keyword evidence="1" id="KW-0732">Signal</keyword>
<evidence type="ECO:0000313" key="2">
    <source>
        <dbReference type="EMBL" id="SOD18770.1"/>
    </source>
</evidence>
<evidence type="ECO:0000313" key="3">
    <source>
        <dbReference type="Proteomes" id="UP000219281"/>
    </source>
</evidence>
<keyword evidence="3" id="KW-1185">Reference proteome</keyword>
<proteinExistence type="predicted"/>
<dbReference type="EMBL" id="OCMT01000003">
    <property type="protein sequence ID" value="SOD18770.1"/>
    <property type="molecule type" value="Genomic_DNA"/>
</dbReference>
<feature type="chain" id="PRO_5013398212" evidence="1">
    <location>
        <begin position="21"/>
        <end position="203"/>
    </location>
</feature>